<keyword evidence="1" id="KW-0812">Transmembrane</keyword>
<evidence type="ECO:0000256" key="1">
    <source>
        <dbReference type="SAM" id="Phobius"/>
    </source>
</evidence>
<feature type="transmembrane region" description="Helical" evidence="1">
    <location>
        <begin position="36"/>
        <end position="62"/>
    </location>
</feature>
<gene>
    <name evidence="2" type="ORF">FHT01_001179</name>
</gene>
<keyword evidence="1" id="KW-1133">Transmembrane helix</keyword>
<evidence type="ECO:0000313" key="2">
    <source>
        <dbReference type="EMBL" id="NIJ23637.1"/>
    </source>
</evidence>
<keyword evidence="1" id="KW-0472">Membrane</keyword>
<organism evidence="2 3">
    <name type="scientific">Sphingomonas japonica</name>
    <dbReference type="NCBI Taxonomy" id="511662"/>
    <lineage>
        <taxon>Bacteria</taxon>
        <taxon>Pseudomonadati</taxon>
        <taxon>Pseudomonadota</taxon>
        <taxon>Alphaproteobacteria</taxon>
        <taxon>Sphingomonadales</taxon>
        <taxon>Sphingomonadaceae</taxon>
        <taxon>Sphingomonas</taxon>
    </lineage>
</organism>
<feature type="transmembrane region" description="Helical" evidence="1">
    <location>
        <begin position="6"/>
        <end position="24"/>
    </location>
</feature>
<dbReference type="EMBL" id="JAASQP010000001">
    <property type="protein sequence ID" value="NIJ23637.1"/>
    <property type="molecule type" value="Genomic_DNA"/>
</dbReference>
<dbReference type="RefSeq" id="WP_140231267.1">
    <property type="nucleotide sequence ID" value="NZ_BAAAEV010000001.1"/>
</dbReference>
<evidence type="ECO:0000313" key="3">
    <source>
        <dbReference type="Proteomes" id="UP000788153"/>
    </source>
</evidence>
<proteinExistence type="predicted"/>
<reference evidence="2 3" key="1">
    <citation type="submission" date="2020-03" db="EMBL/GenBank/DDBJ databases">
        <title>Genomic Encyclopedia of Type Strains, Phase IV (KMG-IV): sequencing the most valuable type-strain genomes for metagenomic binning, comparative biology and taxonomic classification.</title>
        <authorList>
            <person name="Goeker M."/>
        </authorList>
    </citation>
    <scope>NUCLEOTIDE SEQUENCE [LARGE SCALE GENOMIC DNA]</scope>
    <source>
        <strain evidence="2 3">DSM 22753</strain>
    </source>
</reference>
<name>A0ABX0U2U5_9SPHN</name>
<keyword evidence="3" id="KW-1185">Reference proteome</keyword>
<sequence>MTLAVAIMYAVAALAAATGAWLLLRLRGRATPQARYAHGMVGTMASALGLILAIFATAQWSWASPP</sequence>
<protein>
    <submittedName>
        <fullName evidence="2">Uncharacterized protein</fullName>
    </submittedName>
</protein>
<comment type="caution">
    <text evidence="2">The sequence shown here is derived from an EMBL/GenBank/DDBJ whole genome shotgun (WGS) entry which is preliminary data.</text>
</comment>
<dbReference type="Proteomes" id="UP000788153">
    <property type="component" value="Unassembled WGS sequence"/>
</dbReference>
<accession>A0ABX0U2U5</accession>